<organism evidence="2 3">
    <name type="scientific">Lacticaseibacillus baoqingensis</name>
    <dbReference type="NCBI Taxonomy" id="2486013"/>
    <lineage>
        <taxon>Bacteria</taxon>
        <taxon>Bacillati</taxon>
        <taxon>Bacillota</taxon>
        <taxon>Bacilli</taxon>
        <taxon>Lactobacillales</taxon>
        <taxon>Lactobacillaceae</taxon>
        <taxon>Lacticaseibacillus</taxon>
    </lineage>
</organism>
<feature type="transmembrane region" description="Helical" evidence="1">
    <location>
        <begin position="7"/>
        <end position="25"/>
    </location>
</feature>
<evidence type="ECO:0000313" key="2">
    <source>
        <dbReference type="EMBL" id="MFD1484207.1"/>
    </source>
</evidence>
<keyword evidence="1" id="KW-0812">Transmembrane</keyword>
<protein>
    <submittedName>
        <fullName evidence="2">Uncharacterized protein</fullName>
    </submittedName>
</protein>
<comment type="caution">
    <text evidence="2">The sequence shown here is derived from an EMBL/GenBank/DDBJ whole genome shotgun (WGS) entry which is preliminary data.</text>
</comment>
<keyword evidence="1" id="KW-0472">Membrane</keyword>
<dbReference type="EMBL" id="JBHTON010000005">
    <property type="protein sequence ID" value="MFD1484207.1"/>
    <property type="molecule type" value="Genomic_DNA"/>
</dbReference>
<keyword evidence="1" id="KW-1133">Transmembrane helix</keyword>
<sequence length="360" mass="40221">MRHKTRWLLVLAAGVLVLSLGWYGYFHTGRRANLDGTNTQAALTTQKQFDQRITTLYPHLKPALDHDAKPDTSVIPGLLATKTLTLGAHAHVGISKTMDPQGLALTPNYLVISAYSRDKHYHSVLYFLDKHTGRLVKQIVLPSNSHVGGLAFDPVSKRLWITTETVAKKASLSAYDAATWQQADFAQHHTATKFDHVITMPNVLRASFITYHNNALYLGFFDKNAQGNFLALPMTKRGLPENRGGRNVVLRGDNQLGHFATSKRLQGATFYHGELLFSQSYGPNPSNLLVFDNDGQRTWLDFDGDDTLKTVTMPPYMEQIAADGEDLYVLFESASAKYRQADLEFHADRVVKLDLGQLLH</sequence>
<dbReference type="SUPFAM" id="SSF75011">
    <property type="entry name" value="3-carboxy-cis,cis-mucoante lactonizing enzyme"/>
    <property type="match status" value="1"/>
</dbReference>
<dbReference type="Proteomes" id="UP001597252">
    <property type="component" value="Unassembled WGS sequence"/>
</dbReference>
<reference evidence="3" key="1">
    <citation type="journal article" date="2019" name="Int. J. Syst. Evol. Microbiol.">
        <title>The Global Catalogue of Microorganisms (GCM) 10K type strain sequencing project: providing services to taxonomists for standard genome sequencing and annotation.</title>
        <authorList>
            <consortium name="The Broad Institute Genomics Platform"/>
            <consortium name="The Broad Institute Genome Sequencing Center for Infectious Disease"/>
            <person name="Wu L."/>
            <person name="Ma J."/>
        </authorList>
    </citation>
    <scope>NUCLEOTIDE SEQUENCE [LARGE SCALE GENOMIC DNA]</scope>
    <source>
        <strain evidence="3">CCM 8903</strain>
    </source>
</reference>
<keyword evidence="3" id="KW-1185">Reference proteome</keyword>
<evidence type="ECO:0000313" key="3">
    <source>
        <dbReference type="Proteomes" id="UP001597252"/>
    </source>
</evidence>
<accession>A0ABW4E2Q3</accession>
<proteinExistence type="predicted"/>
<name>A0ABW4E2Q3_9LACO</name>
<evidence type="ECO:0000256" key="1">
    <source>
        <dbReference type="SAM" id="Phobius"/>
    </source>
</evidence>
<dbReference type="RefSeq" id="WP_125748202.1">
    <property type="nucleotide sequence ID" value="NZ_JBHTON010000005.1"/>
</dbReference>
<gene>
    <name evidence="2" type="ORF">ACFQ5J_03055</name>
</gene>